<keyword evidence="6" id="KW-0677">Repeat</keyword>
<evidence type="ECO:0000313" key="14">
    <source>
        <dbReference type="EMBL" id="KIJ64841.1"/>
    </source>
</evidence>
<dbReference type="HOGENOM" id="CLU_011917_1_0_1"/>
<feature type="domain" description="RING-type" evidence="12">
    <location>
        <begin position="419"/>
        <end position="467"/>
    </location>
</feature>
<evidence type="ECO:0000259" key="12">
    <source>
        <dbReference type="PROSITE" id="PS50089"/>
    </source>
</evidence>
<keyword evidence="4" id="KW-0808">Transferase</keyword>
<dbReference type="InterPro" id="IPR031127">
    <property type="entry name" value="E3_UB_ligase_RBR"/>
</dbReference>
<keyword evidence="8" id="KW-0833">Ubl conjugation pathway</keyword>
<evidence type="ECO:0000256" key="10">
    <source>
        <dbReference type="PROSITE-ProRule" id="PRU00175"/>
    </source>
</evidence>
<dbReference type="InterPro" id="IPR017907">
    <property type="entry name" value="Znf_RING_CS"/>
</dbReference>
<keyword evidence="7 10" id="KW-0863">Zinc-finger</keyword>
<evidence type="ECO:0000256" key="1">
    <source>
        <dbReference type="ARBA" id="ARBA00001798"/>
    </source>
</evidence>
<dbReference type="PANTHER" id="PTHR11685">
    <property type="entry name" value="RBR FAMILY RING FINGER AND IBR DOMAIN-CONTAINING"/>
    <property type="match status" value="1"/>
</dbReference>
<gene>
    <name evidence="14" type="ORF">HYDPIDRAFT_153660</name>
</gene>
<dbReference type="Proteomes" id="UP000053820">
    <property type="component" value="Unassembled WGS sequence"/>
</dbReference>
<accession>A0A0C9WFH3</accession>
<dbReference type="EC" id="2.3.2.31" evidence="3"/>
<comment type="pathway">
    <text evidence="2">Protein modification; protein ubiquitination.</text>
</comment>
<dbReference type="InterPro" id="IPR044066">
    <property type="entry name" value="TRIAD_supradom"/>
</dbReference>
<dbReference type="InterPro" id="IPR013083">
    <property type="entry name" value="Znf_RING/FYVE/PHD"/>
</dbReference>
<keyword evidence="11" id="KW-0175">Coiled coil</keyword>
<dbReference type="PROSITE" id="PS50089">
    <property type="entry name" value="ZF_RING_2"/>
    <property type="match status" value="1"/>
</dbReference>
<dbReference type="SUPFAM" id="SSF57850">
    <property type="entry name" value="RING/U-box"/>
    <property type="match status" value="2"/>
</dbReference>
<dbReference type="OrthoDB" id="1431934at2759"/>
<evidence type="ECO:0000256" key="5">
    <source>
        <dbReference type="ARBA" id="ARBA00022723"/>
    </source>
</evidence>
<comment type="catalytic activity">
    <reaction evidence="1">
        <text>[E2 ubiquitin-conjugating enzyme]-S-ubiquitinyl-L-cysteine + [acceptor protein]-L-lysine = [E2 ubiquitin-conjugating enzyme]-L-cysteine + [acceptor protein]-N(6)-ubiquitinyl-L-lysine.</text>
        <dbReference type="EC" id="2.3.2.31"/>
    </reaction>
</comment>
<keyword evidence="15" id="KW-1185">Reference proteome</keyword>
<dbReference type="AlphaFoldDB" id="A0A0C9WFH3"/>
<evidence type="ECO:0000256" key="4">
    <source>
        <dbReference type="ARBA" id="ARBA00022679"/>
    </source>
</evidence>
<feature type="domain" description="RING-type" evidence="13">
    <location>
        <begin position="415"/>
        <end position="635"/>
    </location>
</feature>
<feature type="coiled-coil region" evidence="11">
    <location>
        <begin position="388"/>
        <end position="415"/>
    </location>
</feature>
<dbReference type="InterPro" id="IPR001841">
    <property type="entry name" value="Znf_RING"/>
</dbReference>
<evidence type="ECO:0000256" key="2">
    <source>
        <dbReference type="ARBA" id="ARBA00004906"/>
    </source>
</evidence>
<sequence length="641" mass="71624">MMTNGSQNHDMNSLKNNSLATEVLLAGRDRVISFAGTSQFRVQGVSACGLAALNFARIAFHQVERNKGNISNVLNEIGTRKTVEEIISICAGWSSDLHLEVEDICRVPIFARSLKLVSTKYGLPRPKHFKHVLQDMQTIKTSAVVIITRPPEIIACFKIADATSDKTAFIVFDSHPRPTHPHGAGLSFSTSIEQTALTLSSILPVDEGLLASPEFQWQAQLLANCSGHVFTSKNRPPDTDESVIESSLAVLALRAEVEELKRQNKTLGAENERLETEVDGLKDAIRQEQRKVKQAAAVAQETSKESRQLRSLGTYSNAVAGPSRLPDITVNRVWQPNWWSSTGARSIFADNPPPVPATKPSTDELDEELAEKMQIDDFEIASHNHTLARQLQDQYNAEDEELRRQNAELRDHMQASFKCGICLEDHPEDDAAKVDDCAHMMCRVCLRGFLCSKIEEHRFPILCPICTAKGDERKPAVISGLLVEQVGITDEQYQIWIEMEMAQFSVILHCHKCNRSAFVDRQDHEDMQNIVCPLKDCNHVWCKACQQTIVMGGPKHSCDGSSELDHLMKERGWKYCPNCKTPIQKDSGCNHMMCISPGCNTHFCYVCGGMIVRSAVRQEVNGALSKHYEKCQLFEVPEDTR</sequence>
<evidence type="ECO:0000259" key="13">
    <source>
        <dbReference type="PROSITE" id="PS51873"/>
    </source>
</evidence>
<dbReference type="Gene3D" id="3.30.40.10">
    <property type="entry name" value="Zinc/RING finger domain, C3HC4 (zinc finger)"/>
    <property type="match status" value="1"/>
</dbReference>
<dbReference type="PROSITE" id="PS51873">
    <property type="entry name" value="TRIAD"/>
    <property type="match status" value="1"/>
</dbReference>
<keyword evidence="5" id="KW-0479">Metal-binding</keyword>
<dbReference type="Pfam" id="PF22605">
    <property type="entry name" value="IBR_2"/>
    <property type="match status" value="1"/>
</dbReference>
<evidence type="ECO:0000256" key="6">
    <source>
        <dbReference type="ARBA" id="ARBA00022737"/>
    </source>
</evidence>
<dbReference type="Gene3D" id="1.20.120.1750">
    <property type="match status" value="1"/>
</dbReference>
<reference evidence="14 15" key="1">
    <citation type="submission" date="2014-04" db="EMBL/GenBank/DDBJ databases">
        <title>Evolutionary Origins and Diversification of the Mycorrhizal Mutualists.</title>
        <authorList>
            <consortium name="DOE Joint Genome Institute"/>
            <consortium name="Mycorrhizal Genomics Consortium"/>
            <person name="Kohler A."/>
            <person name="Kuo A."/>
            <person name="Nagy L.G."/>
            <person name="Floudas D."/>
            <person name="Copeland A."/>
            <person name="Barry K.W."/>
            <person name="Cichocki N."/>
            <person name="Veneault-Fourrey C."/>
            <person name="LaButti K."/>
            <person name="Lindquist E.A."/>
            <person name="Lipzen A."/>
            <person name="Lundell T."/>
            <person name="Morin E."/>
            <person name="Murat C."/>
            <person name="Riley R."/>
            <person name="Ohm R."/>
            <person name="Sun H."/>
            <person name="Tunlid A."/>
            <person name="Henrissat B."/>
            <person name="Grigoriev I.V."/>
            <person name="Hibbett D.S."/>
            <person name="Martin F."/>
        </authorList>
    </citation>
    <scope>NUCLEOTIDE SEQUENCE [LARGE SCALE GENOMIC DNA]</scope>
    <source>
        <strain evidence="14 15">MD-312</strain>
    </source>
</reference>
<dbReference type="EMBL" id="KN839845">
    <property type="protein sequence ID" value="KIJ64841.1"/>
    <property type="molecule type" value="Genomic_DNA"/>
</dbReference>
<organism evidence="14 15">
    <name type="scientific">Hydnomerulius pinastri MD-312</name>
    <dbReference type="NCBI Taxonomy" id="994086"/>
    <lineage>
        <taxon>Eukaryota</taxon>
        <taxon>Fungi</taxon>
        <taxon>Dikarya</taxon>
        <taxon>Basidiomycota</taxon>
        <taxon>Agaricomycotina</taxon>
        <taxon>Agaricomycetes</taxon>
        <taxon>Agaricomycetidae</taxon>
        <taxon>Boletales</taxon>
        <taxon>Boletales incertae sedis</taxon>
        <taxon>Leucogyrophana</taxon>
    </lineage>
</organism>
<dbReference type="GO" id="GO:0016567">
    <property type="term" value="P:protein ubiquitination"/>
    <property type="evidence" value="ECO:0007669"/>
    <property type="project" value="InterPro"/>
</dbReference>
<proteinExistence type="predicted"/>
<dbReference type="CDD" id="cd20336">
    <property type="entry name" value="Rcat_RBR"/>
    <property type="match status" value="1"/>
</dbReference>
<evidence type="ECO:0000256" key="11">
    <source>
        <dbReference type="SAM" id="Coils"/>
    </source>
</evidence>
<evidence type="ECO:0000256" key="8">
    <source>
        <dbReference type="ARBA" id="ARBA00022786"/>
    </source>
</evidence>
<evidence type="ECO:0000256" key="7">
    <source>
        <dbReference type="ARBA" id="ARBA00022771"/>
    </source>
</evidence>
<feature type="coiled-coil region" evidence="11">
    <location>
        <begin position="250"/>
        <end position="305"/>
    </location>
</feature>
<name>A0A0C9WFH3_9AGAM</name>
<evidence type="ECO:0000256" key="3">
    <source>
        <dbReference type="ARBA" id="ARBA00012251"/>
    </source>
</evidence>
<dbReference type="InterPro" id="IPR054694">
    <property type="entry name" value="Parkin-like_IBR"/>
</dbReference>
<dbReference type="GO" id="GO:0061630">
    <property type="term" value="F:ubiquitin protein ligase activity"/>
    <property type="evidence" value="ECO:0007669"/>
    <property type="project" value="UniProtKB-EC"/>
</dbReference>
<dbReference type="GO" id="GO:0008270">
    <property type="term" value="F:zinc ion binding"/>
    <property type="evidence" value="ECO:0007669"/>
    <property type="project" value="UniProtKB-KW"/>
</dbReference>
<evidence type="ECO:0000313" key="15">
    <source>
        <dbReference type="Proteomes" id="UP000053820"/>
    </source>
</evidence>
<dbReference type="SMART" id="SM00184">
    <property type="entry name" value="RING"/>
    <property type="match status" value="2"/>
</dbReference>
<keyword evidence="9" id="KW-0862">Zinc</keyword>
<evidence type="ECO:0000256" key="9">
    <source>
        <dbReference type="ARBA" id="ARBA00022833"/>
    </source>
</evidence>
<protein>
    <recommendedName>
        <fullName evidence="3">RBR-type E3 ubiquitin transferase</fullName>
        <ecNumber evidence="3">2.3.2.31</ecNumber>
    </recommendedName>
</protein>
<dbReference type="PROSITE" id="PS00518">
    <property type="entry name" value="ZF_RING_1"/>
    <property type="match status" value="1"/>
</dbReference>